<evidence type="ECO:0000256" key="6">
    <source>
        <dbReference type="ARBA" id="ARBA00022605"/>
    </source>
</evidence>
<evidence type="ECO:0000259" key="11">
    <source>
        <dbReference type="Pfam" id="PF00697"/>
    </source>
</evidence>
<dbReference type="RefSeq" id="WP_118875079.1">
    <property type="nucleotide sequence ID" value="NZ_QWEI01000001.1"/>
</dbReference>
<dbReference type="GO" id="GO:0000162">
    <property type="term" value="P:L-tryptophan biosynthetic process"/>
    <property type="evidence" value="ECO:0007669"/>
    <property type="project" value="UniProtKB-UniRule"/>
</dbReference>
<dbReference type="EMBL" id="QWEI01000001">
    <property type="protein sequence ID" value="RHW40071.1"/>
    <property type="molecule type" value="Genomic_DNA"/>
</dbReference>
<dbReference type="InterPro" id="IPR013785">
    <property type="entry name" value="Aldolase_TIM"/>
</dbReference>
<comment type="pathway">
    <text evidence="2 10">Amino-acid biosynthesis; L-tryptophan biosynthesis; L-tryptophan from chorismate: step 3/5.</text>
</comment>
<dbReference type="InterPro" id="IPR011060">
    <property type="entry name" value="RibuloseP-bd_barrel"/>
</dbReference>
<keyword evidence="9 10" id="KW-0413">Isomerase</keyword>
<dbReference type="PANTHER" id="PTHR42894:SF1">
    <property type="entry name" value="N-(5'-PHOSPHORIBOSYL)ANTHRANILATE ISOMERASE"/>
    <property type="match status" value="1"/>
</dbReference>
<dbReference type="NCBIfam" id="NF002300">
    <property type="entry name" value="PRK01222.1-7"/>
    <property type="match status" value="1"/>
</dbReference>
<dbReference type="Pfam" id="PF00697">
    <property type="entry name" value="PRAI"/>
    <property type="match status" value="1"/>
</dbReference>
<evidence type="ECO:0000256" key="7">
    <source>
        <dbReference type="ARBA" id="ARBA00022822"/>
    </source>
</evidence>
<evidence type="ECO:0000313" key="12">
    <source>
        <dbReference type="EMBL" id="RHW40071.1"/>
    </source>
</evidence>
<proteinExistence type="inferred from homology"/>
<sequence>MAKVKICGLKEEQHVQAAVEAGAAWLGFMFAPSKRQISIERASELAKLVPSHVKKVGVFVNPTAQEVQEAVETVGLDYVQYHGNEEAAFIKQLGFPSIKAFSIRSYEDVEKASHYDVDYYLFDAPGTQFAGGSGHAFDWSLLEQLSISKSRVILAGGLNSGNVAQAIAQVEPYGVDVSSGVEKDGSKNSELIRQFIHAATSAENVEIRH</sequence>
<dbReference type="UniPathway" id="UPA00035">
    <property type="reaction ID" value="UER00042"/>
</dbReference>
<evidence type="ECO:0000256" key="9">
    <source>
        <dbReference type="ARBA" id="ARBA00023235"/>
    </source>
</evidence>
<dbReference type="GO" id="GO:0004640">
    <property type="term" value="F:phosphoribosylanthranilate isomerase activity"/>
    <property type="evidence" value="ECO:0007669"/>
    <property type="project" value="UniProtKB-UniRule"/>
</dbReference>
<dbReference type="PANTHER" id="PTHR42894">
    <property type="entry name" value="N-(5'-PHOSPHORIBOSYL)ANTHRANILATE ISOMERASE"/>
    <property type="match status" value="1"/>
</dbReference>
<evidence type="ECO:0000256" key="3">
    <source>
        <dbReference type="ARBA" id="ARBA00007571"/>
    </source>
</evidence>
<keyword evidence="13" id="KW-1185">Reference proteome</keyword>
<evidence type="ECO:0000256" key="1">
    <source>
        <dbReference type="ARBA" id="ARBA00001164"/>
    </source>
</evidence>
<comment type="caution">
    <text evidence="12">The sequence shown here is derived from an EMBL/GenBank/DDBJ whole genome shotgun (WGS) entry which is preliminary data.</text>
</comment>
<keyword evidence="8 10" id="KW-0057">Aromatic amino acid biosynthesis</keyword>
<dbReference type="EC" id="5.3.1.24" evidence="4 10"/>
<name>A0A396SUA8_9BACL</name>
<keyword evidence="6 10" id="KW-0028">Amino-acid biosynthesis</keyword>
<evidence type="ECO:0000256" key="10">
    <source>
        <dbReference type="HAMAP-Rule" id="MF_00135"/>
    </source>
</evidence>
<comment type="catalytic activity">
    <reaction evidence="1 10">
        <text>N-(5-phospho-beta-D-ribosyl)anthranilate = 1-(2-carboxyphenylamino)-1-deoxy-D-ribulose 5-phosphate</text>
        <dbReference type="Rhea" id="RHEA:21540"/>
        <dbReference type="ChEBI" id="CHEBI:18277"/>
        <dbReference type="ChEBI" id="CHEBI:58613"/>
        <dbReference type="EC" id="5.3.1.24"/>
    </reaction>
</comment>
<organism evidence="12 13">
    <name type="scientific">Ureibacillus yapensis</name>
    <dbReference type="NCBI Taxonomy" id="2304605"/>
    <lineage>
        <taxon>Bacteria</taxon>
        <taxon>Bacillati</taxon>
        <taxon>Bacillota</taxon>
        <taxon>Bacilli</taxon>
        <taxon>Bacillales</taxon>
        <taxon>Caryophanaceae</taxon>
        <taxon>Ureibacillus</taxon>
    </lineage>
</organism>
<dbReference type="Proteomes" id="UP000265692">
    <property type="component" value="Unassembled WGS sequence"/>
</dbReference>
<accession>A0A396SUA8</accession>
<dbReference type="InterPro" id="IPR044643">
    <property type="entry name" value="TrpF_fam"/>
</dbReference>
<evidence type="ECO:0000256" key="8">
    <source>
        <dbReference type="ARBA" id="ARBA00023141"/>
    </source>
</evidence>
<protein>
    <recommendedName>
        <fullName evidence="5 10">N-(5'-phosphoribosyl)anthranilate isomerase</fullName>
        <shortName evidence="10">PRAI</shortName>
        <ecNumber evidence="4 10">5.3.1.24</ecNumber>
    </recommendedName>
</protein>
<evidence type="ECO:0000256" key="5">
    <source>
        <dbReference type="ARBA" id="ARBA00022272"/>
    </source>
</evidence>
<dbReference type="SUPFAM" id="SSF51366">
    <property type="entry name" value="Ribulose-phoshate binding barrel"/>
    <property type="match status" value="1"/>
</dbReference>
<keyword evidence="7 10" id="KW-0822">Tryptophan biosynthesis</keyword>
<evidence type="ECO:0000256" key="2">
    <source>
        <dbReference type="ARBA" id="ARBA00004664"/>
    </source>
</evidence>
<evidence type="ECO:0000256" key="4">
    <source>
        <dbReference type="ARBA" id="ARBA00012572"/>
    </source>
</evidence>
<dbReference type="OrthoDB" id="9786954at2"/>
<dbReference type="CDD" id="cd00405">
    <property type="entry name" value="PRAI"/>
    <property type="match status" value="1"/>
</dbReference>
<dbReference type="AlphaFoldDB" id="A0A396SUA8"/>
<gene>
    <name evidence="10" type="primary">trpF</name>
    <name evidence="12" type="ORF">D1B33_04270</name>
</gene>
<dbReference type="InterPro" id="IPR001240">
    <property type="entry name" value="PRAI_dom"/>
</dbReference>
<dbReference type="HAMAP" id="MF_00135">
    <property type="entry name" value="PRAI"/>
    <property type="match status" value="1"/>
</dbReference>
<feature type="domain" description="N-(5'phosphoribosyl) anthranilate isomerase (PRAI)" evidence="11">
    <location>
        <begin position="4"/>
        <end position="197"/>
    </location>
</feature>
<dbReference type="Gene3D" id="3.20.20.70">
    <property type="entry name" value="Aldolase class I"/>
    <property type="match status" value="1"/>
</dbReference>
<dbReference type="FunFam" id="3.20.20.70:FF:000075">
    <property type="entry name" value="Tryptophan biosynthesis protein TRP1"/>
    <property type="match status" value="1"/>
</dbReference>
<reference evidence="12 13" key="1">
    <citation type="submission" date="2018-08" db="EMBL/GenBank/DDBJ databases">
        <title>Lysinibacillus sp. YLB-03 draft genome sequence.</title>
        <authorList>
            <person name="Yu L."/>
        </authorList>
    </citation>
    <scope>NUCLEOTIDE SEQUENCE [LARGE SCALE GENOMIC DNA]</scope>
    <source>
        <strain evidence="12 13">YLB-03</strain>
    </source>
</reference>
<evidence type="ECO:0000313" key="13">
    <source>
        <dbReference type="Proteomes" id="UP000265692"/>
    </source>
</evidence>
<comment type="similarity">
    <text evidence="3 10">Belongs to the TrpF family.</text>
</comment>